<sequence length="178" mass="21554">MKLIKIDIYRNNKLVGENTYHFENKDNKKTINKQVKFDLKFLGIKYYSFESNSIEIYQNDKLIKFSSETITNKKKYNIQMNSLNQDIIIGNWWNYKLFNKKILINPITGNLTKYEIYVGKENQIININGVDYECEYIIMETDNNNIFEFWYNNKLDLILKVSFNRRGEWKYIVKSYDQ</sequence>
<gene>
    <name evidence="1" type="ORF">CPAV1605_1305</name>
</gene>
<protein>
    <submittedName>
        <fullName evidence="1">Uncharacterized protein</fullName>
    </submittedName>
</protein>
<organism evidence="1">
    <name type="scientific">seawater metagenome</name>
    <dbReference type="NCBI Taxonomy" id="1561972"/>
    <lineage>
        <taxon>unclassified sequences</taxon>
        <taxon>metagenomes</taxon>
        <taxon>ecological metagenomes</taxon>
    </lineage>
</organism>
<evidence type="ECO:0000313" key="1">
    <source>
        <dbReference type="EMBL" id="VVU95553.1"/>
    </source>
</evidence>
<dbReference type="InterPro" id="IPR045767">
    <property type="entry name" value="DUF6134"/>
</dbReference>
<dbReference type="EMBL" id="CABVLZ010000005">
    <property type="protein sequence ID" value="VVU95553.1"/>
    <property type="molecule type" value="Genomic_DNA"/>
</dbReference>
<name>A0A5E8CJG2_9ZZZZ</name>
<dbReference type="AlphaFoldDB" id="A0A5E8CJG2"/>
<accession>A0A5E8CJG2</accession>
<proteinExistence type="predicted"/>
<reference evidence="1" key="1">
    <citation type="submission" date="2019-09" db="EMBL/GenBank/DDBJ databases">
        <authorList>
            <person name="Needham M D."/>
        </authorList>
    </citation>
    <scope>NUCLEOTIDE SEQUENCE</scope>
</reference>
<dbReference type="Pfam" id="PF19630">
    <property type="entry name" value="DUF6134"/>
    <property type="match status" value="1"/>
</dbReference>